<evidence type="ECO:0000256" key="6">
    <source>
        <dbReference type="ARBA" id="ARBA00022723"/>
    </source>
</evidence>
<dbReference type="SMART" id="SM00471">
    <property type="entry name" value="HDc"/>
    <property type="match status" value="1"/>
</dbReference>
<dbReference type="EMBL" id="LCYG01000021">
    <property type="protein sequence ID" value="KLK93309.1"/>
    <property type="molecule type" value="Genomic_DNA"/>
</dbReference>
<protein>
    <recommendedName>
        <fullName evidence="5">5'-deoxynucleotidase</fullName>
        <ecNumber evidence="5">3.1.3.89</ecNumber>
    </recommendedName>
</protein>
<dbReference type="InterPro" id="IPR039356">
    <property type="entry name" value="YfbR/HDDC2"/>
</dbReference>
<keyword evidence="7 9" id="KW-0378">Hydrolase</keyword>
<evidence type="ECO:0000256" key="7">
    <source>
        <dbReference type="ARBA" id="ARBA00022801"/>
    </source>
</evidence>
<evidence type="ECO:0000256" key="3">
    <source>
        <dbReference type="ARBA" id="ARBA00001941"/>
    </source>
</evidence>
<dbReference type="EC" id="3.1.3.89" evidence="5"/>
<dbReference type="RefSeq" id="WP_047188856.1">
    <property type="nucleotide sequence ID" value="NZ_LCYG01000021.1"/>
</dbReference>
<sequence length="192" mass="21119">MPVDRILGALEFLREAERLKDVLRSGHTSSGRPESVAEHSWRLCLMALVFADEFESIDALRLIKLCIVHDLGEALGGDIPAILQSEGTNKAAQERADLKVLTKALHPAKRVEILALWEEYESAATPEAIIAKGLDKLETILQHNQGQNPSDFDYAFNLGYGLKQTAAHPLLAKIRAVLDEETRARAEGSKAV</sequence>
<evidence type="ECO:0000256" key="1">
    <source>
        <dbReference type="ARBA" id="ARBA00001638"/>
    </source>
</evidence>
<dbReference type="SUPFAM" id="SSF109604">
    <property type="entry name" value="HD-domain/PDEase-like"/>
    <property type="match status" value="1"/>
</dbReference>
<dbReference type="PANTHER" id="PTHR11845:SF13">
    <property type="entry name" value="5'-DEOXYNUCLEOTIDASE HDDC2"/>
    <property type="match status" value="1"/>
</dbReference>
<evidence type="ECO:0000259" key="8">
    <source>
        <dbReference type="SMART" id="SM00471"/>
    </source>
</evidence>
<organism evidence="9 10">
    <name type="scientific">Microvirga vignae</name>
    <dbReference type="NCBI Taxonomy" id="1225564"/>
    <lineage>
        <taxon>Bacteria</taxon>
        <taxon>Pseudomonadati</taxon>
        <taxon>Pseudomonadota</taxon>
        <taxon>Alphaproteobacteria</taxon>
        <taxon>Hyphomicrobiales</taxon>
        <taxon>Methylobacteriaceae</taxon>
        <taxon>Microvirga</taxon>
    </lineage>
</organism>
<dbReference type="GO" id="GO:0005737">
    <property type="term" value="C:cytoplasm"/>
    <property type="evidence" value="ECO:0007669"/>
    <property type="project" value="TreeGrafter"/>
</dbReference>
<dbReference type="Pfam" id="PF13023">
    <property type="entry name" value="HD_3"/>
    <property type="match status" value="1"/>
</dbReference>
<feature type="domain" description="HD/PDEase" evidence="8">
    <location>
        <begin position="32"/>
        <end position="149"/>
    </location>
</feature>
<gene>
    <name evidence="9" type="ORF">AA309_09995</name>
</gene>
<dbReference type="STRING" id="1225564.AA309_09995"/>
<dbReference type="Proteomes" id="UP000035489">
    <property type="component" value="Unassembled WGS sequence"/>
</dbReference>
<comment type="caution">
    <text evidence="9">The sequence shown here is derived from an EMBL/GenBank/DDBJ whole genome shotgun (WGS) entry which is preliminary data.</text>
</comment>
<proteinExistence type="predicted"/>
<dbReference type="PATRIC" id="fig|1225564.3.peg.2642"/>
<dbReference type="OrthoDB" id="9796032at2"/>
<accession>A0A0H1RE14</accession>
<evidence type="ECO:0000313" key="9">
    <source>
        <dbReference type="EMBL" id="KLK93309.1"/>
    </source>
</evidence>
<comment type="subunit">
    <text evidence="4">Homodimer.</text>
</comment>
<dbReference type="InterPro" id="IPR003607">
    <property type="entry name" value="HD/PDEase_dom"/>
</dbReference>
<comment type="cofactor">
    <cofactor evidence="3">
        <name>Co(2+)</name>
        <dbReference type="ChEBI" id="CHEBI:48828"/>
    </cofactor>
</comment>
<comment type="cofactor">
    <cofactor evidence="2">
        <name>Mn(2+)</name>
        <dbReference type="ChEBI" id="CHEBI:29035"/>
    </cofactor>
</comment>
<dbReference type="Gene3D" id="1.10.3210.10">
    <property type="entry name" value="Hypothetical protein af1432"/>
    <property type="match status" value="1"/>
</dbReference>
<evidence type="ECO:0000256" key="2">
    <source>
        <dbReference type="ARBA" id="ARBA00001936"/>
    </source>
</evidence>
<dbReference type="GO" id="GO:0046872">
    <property type="term" value="F:metal ion binding"/>
    <property type="evidence" value="ECO:0007669"/>
    <property type="project" value="UniProtKB-KW"/>
</dbReference>
<name>A0A0H1RE14_9HYPH</name>
<evidence type="ECO:0000256" key="4">
    <source>
        <dbReference type="ARBA" id="ARBA00011738"/>
    </source>
</evidence>
<dbReference type="PANTHER" id="PTHR11845">
    <property type="entry name" value="5'-DEOXYNUCLEOTIDASE HDDC2"/>
    <property type="match status" value="1"/>
</dbReference>
<evidence type="ECO:0000256" key="5">
    <source>
        <dbReference type="ARBA" id="ARBA00012964"/>
    </source>
</evidence>
<evidence type="ECO:0000313" key="10">
    <source>
        <dbReference type="Proteomes" id="UP000035489"/>
    </source>
</evidence>
<comment type="catalytic activity">
    <reaction evidence="1">
        <text>a 2'-deoxyribonucleoside 5'-phosphate + H2O = a 2'-deoxyribonucleoside + phosphate</text>
        <dbReference type="Rhea" id="RHEA:36167"/>
        <dbReference type="ChEBI" id="CHEBI:15377"/>
        <dbReference type="ChEBI" id="CHEBI:18274"/>
        <dbReference type="ChEBI" id="CHEBI:43474"/>
        <dbReference type="ChEBI" id="CHEBI:65317"/>
        <dbReference type="EC" id="3.1.3.89"/>
    </reaction>
</comment>
<reference evidence="9 10" key="1">
    <citation type="submission" date="2015-05" db="EMBL/GenBank/DDBJ databases">
        <title>Draft genome sequence of Microvirga vignae strain BR3299, a novel nitrogen fixing bacteria isolated from Brazil semi-aired region.</title>
        <authorList>
            <person name="Zilli J.E."/>
            <person name="Passos S.R."/>
            <person name="Leite J."/>
            <person name="Baldani J.I."/>
            <person name="Xavier G.R."/>
            <person name="Rumjaneck N.G."/>
            <person name="Simoes-Araujo J.L."/>
        </authorList>
    </citation>
    <scope>NUCLEOTIDE SEQUENCE [LARGE SCALE GENOMIC DNA]</scope>
    <source>
        <strain evidence="9 10">BR3299</strain>
    </source>
</reference>
<dbReference type="GO" id="GO:0002953">
    <property type="term" value="F:5'-deoxynucleotidase activity"/>
    <property type="evidence" value="ECO:0007669"/>
    <property type="project" value="UniProtKB-EC"/>
</dbReference>
<dbReference type="AlphaFoldDB" id="A0A0H1RE14"/>
<dbReference type="InterPro" id="IPR006674">
    <property type="entry name" value="HD_domain"/>
</dbReference>
<keyword evidence="10" id="KW-1185">Reference proteome</keyword>
<keyword evidence="6" id="KW-0479">Metal-binding</keyword>